<organism evidence="5 6">
    <name type="scientific">Candidatus Accumulibacter appositus</name>
    <dbReference type="NCBI Taxonomy" id="1454003"/>
    <lineage>
        <taxon>Bacteria</taxon>
        <taxon>Pseudomonadati</taxon>
        <taxon>Pseudomonadota</taxon>
        <taxon>Betaproteobacteria</taxon>
        <taxon>Candidatus Accumulibacter</taxon>
    </lineage>
</organism>
<dbReference type="STRING" id="1454003.AW10_01666"/>
<evidence type="ECO:0000256" key="2">
    <source>
        <dbReference type="ARBA" id="ARBA00023012"/>
    </source>
</evidence>
<reference evidence="5 6" key="1">
    <citation type="submission" date="2014-02" db="EMBL/GenBank/DDBJ databases">
        <title>Expanding our view of genomic diversity in Candidatus Accumulibacter clades.</title>
        <authorList>
            <person name="Skennerton C.T."/>
            <person name="Barr J.J."/>
            <person name="Slater F.R."/>
            <person name="Bond P.L."/>
            <person name="Tyson G.W."/>
        </authorList>
    </citation>
    <scope>NUCLEOTIDE SEQUENCE [LARGE SCALE GENOMIC DNA]</scope>
    <source>
        <strain evidence="6">BA-92</strain>
    </source>
</reference>
<dbReference type="EMBL" id="JEMX01000029">
    <property type="protein sequence ID" value="EXI80759.1"/>
    <property type="molecule type" value="Genomic_DNA"/>
</dbReference>
<dbReference type="GO" id="GO:0000160">
    <property type="term" value="P:phosphorelay signal transduction system"/>
    <property type="evidence" value="ECO:0007669"/>
    <property type="project" value="UniProtKB-KW"/>
</dbReference>
<dbReference type="AlphaFoldDB" id="A0A011QPF3"/>
<protein>
    <submittedName>
        <fullName evidence="5">Response regulator PrrA</fullName>
    </submittedName>
</protein>
<dbReference type="Pfam" id="PF00072">
    <property type="entry name" value="Response_reg"/>
    <property type="match status" value="1"/>
</dbReference>
<dbReference type="GO" id="GO:0043565">
    <property type="term" value="F:sequence-specific DNA binding"/>
    <property type="evidence" value="ECO:0007669"/>
    <property type="project" value="InterPro"/>
</dbReference>
<dbReference type="Proteomes" id="UP000021816">
    <property type="component" value="Unassembled WGS sequence"/>
</dbReference>
<comment type="caution">
    <text evidence="5">The sequence shown here is derived from an EMBL/GenBank/DDBJ whole genome shotgun (WGS) entry which is preliminary data.</text>
</comment>
<dbReference type="PANTHER" id="PTHR44591">
    <property type="entry name" value="STRESS RESPONSE REGULATOR PROTEIN 1"/>
    <property type="match status" value="1"/>
</dbReference>
<dbReference type="FunFam" id="1.10.10.60:FF:000036">
    <property type="entry name" value="Two-component system response regulator"/>
    <property type="match status" value="1"/>
</dbReference>
<dbReference type="InterPro" id="IPR001789">
    <property type="entry name" value="Sig_transdc_resp-reg_receiver"/>
</dbReference>
<feature type="domain" description="Response regulatory" evidence="4">
    <location>
        <begin position="18"/>
        <end position="132"/>
    </location>
</feature>
<dbReference type="InterPro" id="IPR050595">
    <property type="entry name" value="Bact_response_regulator"/>
</dbReference>
<dbReference type="CDD" id="cd17563">
    <property type="entry name" value="REC_RegA-like"/>
    <property type="match status" value="1"/>
</dbReference>
<dbReference type="SUPFAM" id="SSF52172">
    <property type="entry name" value="CheY-like"/>
    <property type="match status" value="1"/>
</dbReference>
<sequence length="191" mass="20898">MPAIFEKALKLPDDERSTLLLVDDDEVFRRVLARALQRRGYAVSVAATVDTALASALEQSPEYAVVDLKMPGASGLVLIEKLIELDPNTRVVMLTGYASIATAIEAIKLGAIHYLAKPCDADQVVAALNKSNEGDSATPVSDSPLSVDRLEWEHIQRVLAEQQGNISATARALKMHRRTLQRKLGKRPTRE</sequence>
<dbReference type="PATRIC" id="fig|1454003.3.peg.1718"/>
<proteinExistence type="predicted"/>
<evidence type="ECO:0000259" key="4">
    <source>
        <dbReference type="PROSITE" id="PS50110"/>
    </source>
</evidence>
<dbReference type="Pfam" id="PF02954">
    <property type="entry name" value="HTH_8"/>
    <property type="match status" value="1"/>
</dbReference>
<dbReference type="Gene3D" id="3.40.50.2300">
    <property type="match status" value="1"/>
</dbReference>
<evidence type="ECO:0000313" key="5">
    <source>
        <dbReference type="EMBL" id="EXI80759.1"/>
    </source>
</evidence>
<gene>
    <name evidence="5" type="primary">regA</name>
    <name evidence="5" type="ORF">AW10_01666</name>
</gene>
<dbReference type="InterPro" id="IPR002197">
    <property type="entry name" value="HTH_Fis"/>
</dbReference>
<evidence type="ECO:0000256" key="3">
    <source>
        <dbReference type="PROSITE-ProRule" id="PRU00169"/>
    </source>
</evidence>
<dbReference type="PROSITE" id="PS50110">
    <property type="entry name" value="RESPONSE_REGULATORY"/>
    <property type="match status" value="1"/>
</dbReference>
<feature type="modified residue" description="4-aspartylphosphate" evidence="3">
    <location>
        <position position="67"/>
    </location>
</feature>
<dbReference type="PANTHER" id="PTHR44591:SF14">
    <property type="entry name" value="PROTEIN PILG"/>
    <property type="match status" value="1"/>
</dbReference>
<keyword evidence="2" id="KW-0902">Two-component regulatory system</keyword>
<dbReference type="Gene3D" id="1.10.10.60">
    <property type="entry name" value="Homeodomain-like"/>
    <property type="match status" value="1"/>
</dbReference>
<dbReference type="InterPro" id="IPR011006">
    <property type="entry name" value="CheY-like_superfamily"/>
</dbReference>
<accession>A0A011QPF3</accession>
<evidence type="ECO:0000256" key="1">
    <source>
        <dbReference type="ARBA" id="ARBA00022553"/>
    </source>
</evidence>
<keyword evidence="1 3" id="KW-0597">Phosphoprotein</keyword>
<name>A0A011QPF3_9PROT</name>
<evidence type="ECO:0000313" key="6">
    <source>
        <dbReference type="Proteomes" id="UP000021816"/>
    </source>
</evidence>
<dbReference type="SMART" id="SM00448">
    <property type="entry name" value="REC"/>
    <property type="match status" value="1"/>
</dbReference>